<proteinExistence type="inferred from homology"/>
<evidence type="ECO:0000256" key="1">
    <source>
        <dbReference type="ARBA" id="ARBA00010490"/>
    </source>
</evidence>
<comment type="similarity">
    <text evidence="1">Belongs to the PDCD5 family.</text>
</comment>
<sequence>MDDLEAIRAQRMRELQSQSGQGAGEGRQQQEEMQRQQQEMKNSILSQVLTQEARARLNTIALTKPEKAQKVELMLAQMARTGQIQEKLSEEQLKSLLGQISGQTRSLLQSNLIEEGQRWIATATKYLRLLPLPSSDVHNYGISLLYCRYIL</sequence>
<dbReference type="InterPro" id="IPR036883">
    <property type="entry name" value="PDCD5-like_sf"/>
</dbReference>
<dbReference type="GO" id="GO:0005634">
    <property type="term" value="C:nucleus"/>
    <property type="evidence" value="ECO:0007669"/>
    <property type="project" value="TreeGrafter"/>
</dbReference>
<organism evidence="3 4">
    <name type="scientific">Bugula neritina</name>
    <name type="common">Brown bryozoan</name>
    <name type="synonym">Sertularia neritina</name>
    <dbReference type="NCBI Taxonomy" id="10212"/>
    <lineage>
        <taxon>Eukaryota</taxon>
        <taxon>Metazoa</taxon>
        <taxon>Spiralia</taxon>
        <taxon>Lophotrochozoa</taxon>
        <taxon>Bryozoa</taxon>
        <taxon>Gymnolaemata</taxon>
        <taxon>Cheilostomatida</taxon>
        <taxon>Flustrina</taxon>
        <taxon>Buguloidea</taxon>
        <taxon>Bugulidae</taxon>
        <taxon>Bugula</taxon>
    </lineage>
</organism>
<comment type="caution">
    <text evidence="3">The sequence shown here is derived from an EMBL/GenBank/DDBJ whole genome shotgun (WGS) entry which is preliminary data.</text>
</comment>
<dbReference type="GO" id="GO:0005829">
    <property type="term" value="C:cytosol"/>
    <property type="evidence" value="ECO:0007669"/>
    <property type="project" value="TreeGrafter"/>
</dbReference>
<dbReference type="Proteomes" id="UP000593567">
    <property type="component" value="Unassembled WGS sequence"/>
</dbReference>
<reference evidence="3" key="1">
    <citation type="submission" date="2020-06" db="EMBL/GenBank/DDBJ databases">
        <title>Draft genome of Bugula neritina, a colonial animal packing powerful symbionts and potential medicines.</title>
        <authorList>
            <person name="Rayko M."/>
        </authorList>
    </citation>
    <scope>NUCLEOTIDE SEQUENCE [LARGE SCALE GENOMIC DNA]</scope>
    <source>
        <strain evidence="3">Kwan_BN1</strain>
    </source>
</reference>
<dbReference type="PANTHER" id="PTHR10840">
    <property type="entry name" value="PROGRAMMED CELL DEATH PROTEIN 5"/>
    <property type="match status" value="1"/>
</dbReference>
<dbReference type="EMBL" id="VXIV02003077">
    <property type="protein sequence ID" value="KAF6021278.1"/>
    <property type="molecule type" value="Genomic_DNA"/>
</dbReference>
<dbReference type="Pfam" id="PF01984">
    <property type="entry name" value="dsDNA_bind"/>
    <property type="match status" value="1"/>
</dbReference>
<dbReference type="AlphaFoldDB" id="A0A7J7J774"/>
<dbReference type="PANTHER" id="PTHR10840:SF0">
    <property type="entry name" value="PROGRAMMED CELL DEATH PROTEIN 5"/>
    <property type="match status" value="1"/>
</dbReference>
<dbReference type="Gene3D" id="1.10.8.140">
    <property type="entry name" value="PDCD5-like"/>
    <property type="match status" value="1"/>
</dbReference>
<accession>A0A7J7J774</accession>
<dbReference type="OrthoDB" id="10252486at2759"/>
<protein>
    <submittedName>
        <fullName evidence="3">PDCD5</fullName>
    </submittedName>
</protein>
<dbReference type="InterPro" id="IPR002836">
    <property type="entry name" value="PDCD5-like"/>
</dbReference>
<keyword evidence="4" id="KW-1185">Reference proteome</keyword>
<evidence type="ECO:0000313" key="3">
    <source>
        <dbReference type="EMBL" id="KAF6021278.1"/>
    </source>
</evidence>
<evidence type="ECO:0000256" key="2">
    <source>
        <dbReference type="SAM" id="MobiDB-lite"/>
    </source>
</evidence>
<feature type="region of interest" description="Disordered" evidence="2">
    <location>
        <begin position="12"/>
        <end position="43"/>
    </location>
</feature>
<dbReference type="SUPFAM" id="SSF46950">
    <property type="entry name" value="Double-stranded DNA-binding domain"/>
    <property type="match status" value="1"/>
</dbReference>
<evidence type="ECO:0000313" key="4">
    <source>
        <dbReference type="Proteomes" id="UP000593567"/>
    </source>
</evidence>
<name>A0A7J7J774_BUGNE</name>
<gene>
    <name evidence="3" type="ORF">EB796_020415</name>
</gene>
<dbReference type="GO" id="GO:0003677">
    <property type="term" value="F:DNA binding"/>
    <property type="evidence" value="ECO:0007669"/>
    <property type="project" value="InterPro"/>
</dbReference>